<organism evidence="2">
    <name type="scientific">Zea mays</name>
    <name type="common">Maize</name>
    <dbReference type="NCBI Taxonomy" id="4577"/>
    <lineage>
        <taxon>Eukaryota</taxon>
        <taxon>Viridiplantae</taxon>
        <taxon>Streptophyta</taxon>
        <taxon>Embryophyta</taxon>
        <taxon>Tracheophyta</taxon>
        <taxon>Spermatophyta</taxon>
        <taxon>Magnoliopsida</taxon>
        <taxon>Liliopsida</taxon>
        <taxon>Poales</taxon>
        <taxon>Poaceae</taxon>
        <taxon>PACMAD clade</taxon>
        <taxon>Panicoideae</taxon>
        <taxon>Andropogonodae</taxon>
        <taxon>Andropogoneae</taxon>
        <taxon>Tripsacinae</taxon>
        <taxon>Zea</taxon>
    </lineage>
</organism>
<dbReference type="Proteomes" id="UP000251960">
    <property type="component" value="Chromosome 2"/>
</dbReference>
<proteinExistence type="predicted"/>
<accession>A0A3L6G1J2</accession>
<name>A0A3L6G1J2_MAIZE</name>
<comment type="caution">
    <text evidence="2">The sequence shown here is derived from an EMBL/GenBank/DDBJ whole genome shotgun (WGS) entry which is preliminary data.</text>
</comment>
<sequence length="82" mass="8233">ADAAQGSGRGRLRRGAREAGQRSRTASARGEESWAAVADGFGRWGRGHGAGGGGIAGKGRRGRGRDCREEGTVRAGAGAGAR</sequence>
<evidence type="ECO:0000256" key="1">
    <source>
        <dbReference type="SAM" id="MobiDB-lite"/>
    </source>
</evidence>
<evidence type="ECO:0000313" key="2">
    <source>
        <dbReference type="EMBL" id="PWZ40985.1"/>
    </source>
</evidence>
<feature type="region of interest" description="Disordered" evidence="1">
    <location>
        <begin position="1"/>
        <end position="82"/>
    </location>
</feature>
<protein>
    <submittedName>
        <fullName evidence="2">Uncharacterized protein</fullName>
    </submittedName>
</protein>
<feature type="non-terminal residue" evidence="2">
    <location>
        <position position="1"/>
    </location>
</feature>
<reference evidence="2" key="1">
    <citation type="journal article" date="2018" name="Nat. Genet.">
        <title>Extensive intraspecific gene order and gene structural variations between Mo17 and other maize genomes.</title>
        <authorList>
            <person name="Sun S."/>
            <person name="Zhou Y."/>
            <person name="Chen J."/>
            <person name="Shi J."/>
            <person name="Zhao H."/>
            <person name="Zhao H."/>
            <person name="Song W."/>
            <person name="Zhang M."/>
            <person name="Cui Y."/>
            <person name="Dong X."/>
            <person name="Liu H."/>
            <person name="Ma X."/>
            <person name="Jiao Y."/>
            <person name="Wang B."/>
            <person name="Wei X."/>
            <person name="Stein J.C."/>
            <person name="Glaubitz J.C."/>
            <person name="Lu F."/>
            <person name="Yu G."/>
            <person name="Liang C."/>
            <person name="Fengler K."/>
            <person name="Li B."/>
            <person name="Rafalski A."/>
            <person name="Schnable P.S."/>
            <person name="Ware D.H."/>
            <person name="Buckler E.S."/>
            <person name="Lai J."/>
        </authorList>
    </citation>
    <scope>NUCLEOTIDE SEQUENCE [LARGE SCALE GENOMIC DNA]</scope>
    <source>
        <tissue evidence="2">Seedling</tissue>
    </source>
</reference>
<dbReference type="EMBL" id="NCVQ01000003">
    <property type="protein sequence ID" value="PWZ40985.1"/>
    <property type="molecule type" value="Genomic_DNA"/>
</dbReference>
<feature type="compositionally biased region" description="Gly residues" evidence="1">
    <location>
        <begin position="42"/>
        <end position="57"/>
    </location>
</feature>
<gene>
    <name evidence="2" type="ORF">Zm00014a_040731</name>
</gene>
<dbReference type="AlphaFoldDB" id="A0A3L6G1J2"/>